<dbReference type="RefSeq" id="XP_018162036.1">
    <property type="nucleotide sequence ID" value="XM_018297220.1"/>
</dbReference>
<gene>
    <name evidence="2" type="ORF">CH63R_02245</name>
</gene>
<comment type="caution">
    <text evidence="2">The sequence shown here is derived from an EMBL/GenBank/DDBJ whole genome shotgun (WGS) entry which is preliminary data.</text>
</comment>
<organism evidence="2 3">
    <name type="scientific">Colletotrichum higginsianum (strain IMI 349063)</name>
    <name type="common">Crucifer anthracnose fungus</name>
    <dbReference type="NCBI Taxonomy" id="759273"/>
    <lineage>
        <taxon>Eukaryota</taxon>
        <taxon>Fungi</taxon>
        <taxon>Dikarya</taxon>
        <taxon>Ascomycota</taxon>
        <taxon>Pezizomycotina</taxon>
        <taxon>Sordariomycetes</taxon>
        <taxon>Hypocreomycetidae</taxon>
        <taxon>Glomerellales</taxon>
        <taxon>Glomerellaceae</taxon>
        <taxon>Colletotrichum</taxon>
        <taxon>Colletotrichum destructivum species complex</taxon>
    </lineage>
</organism>
<dbReference type="Proteomes" id="UP000092177">
    <property type="component" value="Chromosome 2"/>
</dbReference>
<proteinExistence type="predicted"/>
<dbReference type="GeneID" id="28861327"/>
<reference evidence="3" key="1">
    <citation type="journal article" date="2017" name="BMC Genomics">
        <title>Gapless genome assembly of Colletotrichum higginsianum reveals chromosome structure and association of transposable elements with secondary metabolite gene clusters.</title>
        <authorList>
            <person name="Dallery J.-F."/>
            <person name="Lapalu N."/>
            <person name="Zampounis A."/>
            <person name="Pigne S."/>
            <person name="Luyten I."/>
            <person name="Amselem J."/>
            <person name="Wittenberg A.H.J."/>
            <person name="Zhou S."/>
            <person name="de Queiroz M.V."/>
            <person name="Robin G.P."/>
            <person name="Auger A."/>
            <person name="Hainaut M."/>
            <person name="Henrissat B."/>
            <person name="Kim K.-T."/>
            <person name="Lee Y.-H."/>
            <person name="Lespinet O."/>
            <person name="Schwartz D.C."/>
            <person name="Thon M.R."/>
            <person name="O'Connell R.J."/>
        </authorList>
    </citation>
    <scope>NUCLEOTIDE SEQUENCE [LARGE SCALE GENOMIC DNA]</scope>
    <source>
        <strain evidence="3">IMI 349063</strain>
    </source>
</reference>
<feature type="region of interest" description="Disordered" evidence="1">
    <location>
        <begin position="146"/>
        <end position="170"/>
    </location>
</feature>
<feature type="compositionally biased region" description="Basic and acidic residues" evidence="1">
    <location>
        <begin position="158"/>
        <end position="170"/>
    </location>
</feature>
<name>A0A1B7YNC9_COLHI</name>
<dbReference type="KEGG" id="chig:CH63R_02245"/>
<evidence type="ECO:0000313" key="2">
    <source>
        <dbReference type="EMBL" id="OBR13519.1"/>
    </source>
</evidence>
<sequence length="170" mass="19083">MPAPDNFEEEHYPLIYNEKLPLSPKDAAAAGYVCEHAGCAFNPRTEFSDGHHPEFGTVVKCPGCDSIFSTAGLPIAPETLEGVQSLLARRKFKMVPTLGPSFWETYTCTQRTRECLWRKEVGLAVENRLWAIRYCLQQTAHPRTLRVGNPPPQNAHICSEDQNIREGNAR</sequence>
<dbReference type="EMBL" id="LTAN01000002">
    <property type="protein sequence ID" value="OBR13519.1"/>
    <property type="molecule type" value="Genomic_DNA"/>
</dbReference>
<accession>A0A1B7YNC9</accession>
<evidence type="ECO:0000313" key="3">
    <source>
        <dbReference type="Proteomes" id="UP000092177"/>
    </source>
</evidence>
<dbReference type="VEuPathDB" id="FungiDB:CH63R_02245"/>
<dbReference type="AlphaFoldDB" id="A0A1B7YNC9"/>
<evidence type="ECO:0000256" key="1">
    <source>
        <dbReference type="SAM" id="MobiDB-lite"/>
    </source>
</evidence>
<protein>
    <submittedName>
        <fullName evidence="2">Uncharacterized protein</fullName>
    </submittedName>
</protein>
<keyword evidence="3" id="KW-1185">Reference proteome</keyword>